<dbReference type="EMBL" id="CAKXAJ010010704">
    <property type="protein sequence ID" value="CAH2211538.1"/>
    <property type="molecule type" value="Genomic_DNA"/>
</dbReference>
<dbReference type="AlphaFoldDB" id="A0A8S4QL56"/>
<comment type="caution">
    <text evidence="2">The sequence shown here is derived from an EMBL/GenBank/DDBJ whole genome shotgun (WGS) entry which is preliminary data.</text>
</comment>
<accession>A0A8S4QL56</accession>
<feature type="signal peptide" evidence="1">
    <location>
        <begin position="1"/>
        <end position="18"/>
    </location>
</feature>
<gene>
    <name evidence="2" type="primary">jg4275</name>
    <name evidence="2" type="ORF">PAEG_LOCUS3352</name>
</gene>
<evidence type="ECO:0000313" key="3">
    <source>
        <dbReference type="Proteomes" id="UP000838756"/>
    </source>
</evidence>
<keyword evidence="3" id="KW-1185">Reference proteome</keyword>
<name>A0A8S4QL56_9NEOP</name>
<proteinExistence type="predicted"/>
<evidence type="ECO:0000313" key="2">
    <source>
        <dbReference type="EMBL" id="CAH2211538.1"/>
    </source>
</evidence>
<organism evidence="2 3">
    <name type="scientific">Pararge aegeria aegeria</name>
    <dbReference type="NCBI Taxonomy" id="348720"/>
    <lineage>
        <taxon>Eukaryota</taxon>
        <taxon>Metazoa</taxon>
        <taxon>Ecdysozoa</taxon>
        <taxon>Arthropoda</taxon>
        <taxon>Hexapoda</taxon>
        <taxon>Insecta</taxon>
        <taxon>Pterygota</taxon>
        <taxon>Neoptera</taxon>
        <taxon>Endopterygota</taxon>
        <taxon>Lepidoptera</taxon>
        <taxon>Glossata</taxon>
        <taxon>Ditrysia</taxon>
        <taxon>Papilionoidea</taxon>
        <taxon>Nymphalidae</taxon>
        <taxon>Satyrinae</taxon>
        <taxon>Satyrini</taxon>
        <taxon>Parargina</taxon>
        <taxon>Pararge</taxon>
    </lineage>
</organism>
<dbReference type="OrthoDB" id="10068844at2759"/>
<feature type="chain" id="PRO_5035758771" evidence="1">
    <location>
        <begin position="19"/>
        <end position="162"/>
    </location>
</feature>
<protein>
    <submittedName>
        <fullName evidence="2">Jg4275 protein</fullName>
    </submittedName>
</protein>
<evidence type="ECO:0000256" key="1">
    <source>
        <dbReference type="SAM" id="SignalP"/>
    </source>
</evidence>
<keyword evidence="1" id="KW-0732">Signal</keyword>
<sequence length="162" mass="18084">MTTRMLSLIGMFIIFTSANDLTAALVSVAGLSFRFGHPQINFPIFSGLVWWKAFGVAGYQSKDTDVQLSDSAFRYYITAMGRIGRIYQPCTLTVLTNPKPLFPALVQAMVLEFYDQRWKPTGPSSSSSIIMTTLPAHYRARVSSQSEKGLVHSPLRWPAADW</sequence>
<dbReference type="Proteomes" id="UP000838756">
    <property type="component" value="Unassembled WGS sequence"/>
</dbReference>
<reference evidence="2" key="1">
    <citation type="submission" date="2022-03" db="EMBL/GenBank/DDBJ databases">
        <authorList>
            <person name="Lindestad O."/>
        </authorList>
    </citation>
    <scope>NUCLEOTIDE SEQUENCE</scope>
</reference>